<organism evidence="2 3">
    <name type="scientific">Leptomonas seymouri</name>
    <dbReference type="NCBI Taxonomy" id="5684"/>
    <lineage>
        <taxon>Eukaryota</taxon>
        <taxon>Discoba</taxon>
        <taxon>Euglenozoa</taxon>
        <taxon>Kinetoplastea</taxon>
        <taxon>Metakinetoplastina</taxon>
        <taxon>Trypanosomatida</taxon>
        <taxon>Trypanosomatidae</taxon>
        <taxon>Leishmaniinae</taxon>
        <taxon>Leptomonas</taxon>
    </lineage>
</organism>
<feature type="region of interest" description="Disordered" evidence="1">
    <location>
        <begin position="421"/>
        <end position="455"/>
    </location>
</feature>
<gene>
    <name evidence="2" type="ORF">ABL78_2714</name>
</gene>
<evidence type="ECO:0000313" key="2">
    <source>
        <dbReference type="EMBL" id="KPI88210.1"/>
    </source>
</evidence>
<sequence>MAPIAPHHPADPSMLRDSQGLTGPPRGLSVARVRELSLPKVSVMLGLSPNDYVPWDRTLRSSQPTYTPGPGFGSTRRSFSKRSDRCLPVIDQPASSVAAAAALNSETAKPFSAPSAPSLPTALSRGFSRRSSSHRKGTLSFISAAVDEVGLPLSLEASSSIFETSRRLSQHARRSLRLISSAGAQGEMSPFEAFVSSNTDIFAAYDTLRLLLIPLWKRYRYRKQLARATATVANFVLAKVRVRRRRQEQQAADTILCVLRAMRTKMLCAVHQLEIRVVRIQRAYRLHRRAVQAVVELNYRKVRRDIEKAYWATIVAQREAELVQKPPISAVSRAVQAVLDARDETQKDLETIRRPSAVSSAGVPKAPAPVSYELGVYNYYLAGRLPETMLRLEITSAVFAHTRRLAERACLLDAMCTPKRKKRTDASDAASRPSAAAAPAADGSAGRGSKTRARKTSCTVRLPHFLPENVYTSILNNACYTTSLMRGDEMLRAHLKPRGSFLEPY</sequence>
<dbReference type="Proteomes" id="UP000038009">
    <property type="component" value="Unassembled WGS sequence"/>
</dbReference>
<feature type="region of interest" description="Disordered" evidence="1">
    <location>
        <begin position="1"/>
        <end position="27"/>
    </location>
</feature>
<dbReference type="VEuPathDB" id="TriTrypDB:Lsey_0058_0290"/>
<accession>A0A0N1HYX2</accession>
<dbReference type="OrthoDB" id="263296at2759"/>
<keyword evidence="3" id="KW-1185">Reference proteome</keyword>
<dbReference type="AlphaFoldDB" id="A0A0N1HYX2"/>
<evidence type="ECO:0000313" key="3">
    <source>
        <dbReference type="Proteomes" id="UP000038009"/>
    </source>
</evidence>
<evidence type="ECO:0000256" key="1">
    <source>
        <dbReference type="SAM" id="MobiDB-lite"/>
    </source>
</evidence>
<proteinExistence type="predicted"/>
<reference evidence="2 3" key="1">
    <citation type="journal article" date="2015" name="PLoS Pathog.">
        <title>Leptomonas seymouri: Adaptations to the Dixenous Life Cycle Analyzed by Genome Sequencing, Transcriptome Profiling and Co-infection with Leishmania donovani.</title>
        <authorList>
            <person name="Kraeva N."/>
            <person name="Butenko A."/>
            <person name="Hlavacova J."/>
            <person name="Kostygov A."/>
            <person name="Myskova J."/>
            <person name="Grybchuk D."/>
            <person name="Lestinova T."/>
            <person name="Votypka J."/>
            <person name="Volf P."/>
            <person name="Opperdoes F."/>
            <person name="Flegontov P."/>
            <person name="Lukes J."/>
            <person name="Yurchenko V."/>
        </authorList>
    </citation>
    <scope>NUCLEOTIDE SEQUENCE [LARGE SCALE GENOMIC DNA]</scope>
    <source>
        <strain evidence="2 3">ATCC 30220</strain>
    </source>
</reference>
<dbReference type="EMBL" id="LJSK01000058">
    <property type="protein sequence ID" value="KPI88210.1"/>
    <property type="molecule type" value="Genomic_DNA"/>
</dbReference>
<protein>
    <submittedName>
        <fullName evidence="2">Uncharacterized protein</fullName>
    </submittedName>
</protein>
<dbReference type="OMA" id="KAYWATI"/>
<feature type="region of interest" description="Disordered" evidence="1">
    <location>
        <begin position="109"/>
        <end position="132"/>
    </location>
</feature>
<comment type="caution">
    <text evidence="2">The sequence shown here is derived from an EMBL/GenBank/DDBJ whole genome shotgun (WGS) entry which is preliminary data.</text>
</comment>
<name>A0A0N1HYX2_LEPSE</name>
<feature type="compositionally biased region" description="Low complexity" evidence="1">
    <location>
        <begin position="427"/>
        <end position="448"/>
    </location>
</feature>